<evidence type="ECO:0000313" key="1">
    <source>
        <dbReference type="EMBL" id="ADE02076.1"/>
    </source>
</evidence>
<keyword evidence="2" id="KW-1185">Reference proteome</keyword>
<reference evidence="1 2" key="1">
    <citation type="journal article" date="2010" name="PLoS ONE">
        <title>The complete genome sequence of Haloferax volcanii DS2, a model archaeon.</title>
        <authorList>
            <person name="Hartman A.L."/>
            <person name="Norais C."/>
            <person name="Badger J.H."/>
            <person name="Delmas S."/>
            <person name="Haldenby S."/>
            <person name="Madupu R."/>
            <person name="Robinson J."/>
            <person name="Khouri H."/>
            <person name="Ren Q."/>
            <person name="Lowe T.M."/>
            <person name="Maupin-Furlow J."/>
            <person name="Pohlschroder M."/>
            <person name="Daniels C."/>
            <person name="Pfeiffer F."/>
            <person name="Allers T."/>
            <person name="Eisen J.A."/>
        </authorList>
    </citation>
    <scope>NUCLEOTIDE SEQUENCE [LARGE SCALE GENOMIC DNA]</scope>
    <source>
        <strain evidence="2">ATCC 29605 / DSM 3757 / JCM 8879 / NBRC 14742 / NCIMB 2012 / VKM B-1768 / DS2</strain>
    </source>
</reference>
<dbReference type="AlphaFoldDB" id="D4GQ72"/>
<dbReference type="HOGENOM" id="CLU_2695672_0_0_2"/>
<dbReference type="EnsemblBacteria" id="ADE02076">
    <property type="protein sequence ID" value="ADE02076"/>
    <property type="gene ID" value="HVO_A0040"/>
</dbReference>
<sequence length="73" mass="8421">MERNLTTYTCSRCGTAFPITTQHTEIVRRDFVNTPQPPCLERLCAECWKAYIEEFLGRDFDGGLDESELTQSE</sequence>
<gene>
    <name evidence="1" type="ordered locus">HVO_A0040</name>
</gene>
<accession>D4GQ72</accession>
<dbReference type="KEGG" id="hvo:HVO_A0040"/>
<proteinExistence type="predicted"/>
<dbReference type="EMBL" id="CP001955">
    <property type="protein sequence ID" value="ADE02076.1"/>
    <property type="molecule type" value="Genomic_DNA"/>
</dbReference>
<keyword evidence="1" id="KW-0614">Plasmid</keyword>
<evidence type="ECO:0000313" key="2">
    <source>
        <dbReference type="Proteomes" id="UP000008243"/>
    </source>
</evidence>
<protein>
    <submittedName>
        <fullName evidence="1">Small CPxCG-related zinc finger protein</fullName>
    </submittedName>
</protein>
<organism evidence="1 2">
    <name type="scientific">Haloferax volcanii (strain ATCC 29605 / DSM 3757 / JCM 8879 / NBRC 14742 / NCIMB 2012 / VKM B-1768 / DS2)</name>
    <name type="common">Halobacterium volcanii</name>
    <dbReference type="NCBI Taxonomy" id="309800"/>
    <lineage>
        <taxon>Archaea</taxon>
        <taxon>Methanobacteriati</taxon>
        <taxon>Methanobacteriota</taxon>
        <taxon>Stenosarchaea group</taxon>
        <taxon>Halobacteria</taxon>
        <taxon>Halobacteriales</taxon>
        <taxon>Haloferacaceae</taxon>
        <taxon>Haloferax</taxon>
    </lineage>
</organism>
<name>D4GQ72_HALVD</name>
<dbReference type="Proteomes" id="UP000008243">
    <property type="component" value="Plasmid pHV4"/>
</dbReference>
<geneLocation type="plasmid" evidence="1 2">
    <name>pHV4</name>
</geneLocation>